<reference evidence="1 2" key="1">
    <citation type="submission" date="2018-11" db="EMBL/GenBank/DDBJ databases">
        <authorList>
            <consortium name="Pathogen Informatics"/>
        </authorList>
    </citation>
    <scope>NUCLEOTIDE SEQUENCE [LARGE SCALE GENOMIC DNA]</scope>
</reference>
<dbReference type="OrthoDB" id="6219513at2759"/>
<dbReference type="InterPro" id="IPR006212">
    <property type="entry name" value="Furin_repeat"/>
</dbReference>
<evidence type="ECO:0000313" key="1">
    <source>
        <dbReference type="EMBL" id="VDN23721.1"/>
    </source>
</evidence>
<dbReference type="InterPro" id="IPR009030">
    <property type="entry name" value="Growth_fac_rcpt_cys_sf"/>
</dbReference>
<dbReference type="Proteomes" id="UP000281553">
    <property type="component" value="Unassembled WGS sequence"/>
</dbReference>
<protein>
    <submittedName>
        <fullName evidence="1">Uncharacterized protein</fullName>
    </submittedName>
</protein>
<dbReference type="AlphaFoldDB" id="A0A3P7MYX6"/>
<gene>
    <name evidence="1" type="ORF">DILT_LOCUS14309</name>
</gene>
<keyword evidence="2" id="KW-1185">Reference proteome</keyword>
<dbReference type="SUPFAM" id="SSF57184">
    <property type="entry name" value="Growth factor receptor domain"/>
    <property type="match status" value="1"/>
</dbReference>
<organism evidence="1 2">
    <name type="scientific">Dibothriocephalus latus</name>
    <name type="common">Fish tapeworm</name>
    <name type="synonym">Diphyllobothrium latum</name>
    <dbReference type="NCBI Taxonomy" id="60516"/>
    <lineage>
        <taxon>Eukaryota</taxon>
        <taxon>Metazoa</taxon>
        <taxon>Spiralia</taxon>
        <taxon>Lophotrochozoa</taxon>
        <taxon>Platyhelminthes</taxon>
        <taxon>Cestoda</taxon>
        <taxon>Eucestoda</taxon>
        <taxon>Diphyllobothriidea</taxon>
        <taxon>Diphyllobothriidae</taxon>
        <taxon>Dibothriocephalus</taxon>
    </lineage>
</organism>
<dbReference type="EMBL" id="UYRU01073687">
    <property type="protein sequence ID" value="VDN23721.1"/>
    <property type="molecule type" value="Genomic_DNA"/>
</dbReference>
<dbReference type="SMART" id="SM00261">
    <property type="entry name" value="FU"/>
    <property type="match status" value="2"/>
</dbReference>
<dbReference type="Gene3D" id="2.10.220.10">
    <property type="entry name" value="Hormone Receptor, Insulin-like Growth Factor Receptor 1, Chain A, domain 2"/>
    <property type="match status" value="2"/>
</dbReference>
<sequence length="293" mass="31674">MQDGPFCRAKCPSWKYADEKTQTCRDCAPVCQQAPSKRPDFFTGLRPHQVGHLDVCSGPGDWPGPGGCNFCEQVAVSPETSGCGGDDGRESSDECASTLRCLIPYQACPQQTFLHLLHVTSGPLSGGSDTNNRSHILSSLSQDTSFQYVSLTARELVADWLLSLREHFSTRVVRICLPCHTQCSPFVNPSCTGPSATQCSSCRTAVFQGRCVAFCPDDTFSFKNHSMEAGNELENSTGSVAAHTVEHCLPCHSECHGGCSGPGSDHCKQCRNFKVFTNAKRTQVSCSAPLRLP</sequence>
<evidence type="ECO:0000313" key="2">
    <source>
        <dbReference type="Proteomes" id="UP000281553"/>
    </source>
</evidence>
<name>A0A3P7MYX6_DIBLA</name>
<accession>A0A3P7MYX6</accession>
<proteinExistence type="predicted"/>